<accession>A0A7W8L422</accession>
<gene>
    <name evidence="1" type="ORF">HDG41_001567</name>
</gene>
<reference evidence="1 2" key="1">
    <citation type="submission" date="2020-08" db="EMBL/GenBank/DDBJ databases">
        <title>Genomic Encyclopedia of Type Strains, Phase IV (KMG-V): Genome sequencing to study the core and pangenomes of soil and plant-associated prokaryotes.</title>
        <authorList>
            <person name="Whitman W."/>
        </authorList>
    </citation>
    <scope>NUCLEOTIDE SEQUENCE [LARGE SCALE GENOMIC DNA]</scope>
    <source>
        <strain evidence="1 2">JPY162</strain>
    </source>
</reference>
<dbReference type="EMBL" id="JACHDE010000002">
    <property type="protein sequence ID" value="MBB5399528.1"/>
    <property type="molecule type" value="Genomic_DNA"/>
</dbReference>
<evidence type="ECO:0000313" key="1">
    <source>
        <dbReference type="EMBL" id="MBB5399528.1"/>
    </source>
</evidence>
<protein>
    <submittedName>
        <fullName evidence="1">Uncharacterized protein</fullName>
    </submittedName>
</protein>
<sequence length="223" mass="25732">MTQSGPAILCATLTIRECDEENFVAWHTREHFPERLAIPGFLRGRRFERTDAQRCYLILYDVECLSVLSRPDYLERLNNPTTWTRATLPTFQDGQRSAYRLLADSGNAEAAFVMMVRVRSLDALALKEEITSELLNDWCRRPGIVRIAFAEPDQIASTHVTEESRQSGNRFAEDWILLVEGLSEKHLRDFARDEFTASRCRRWGLVGDECWKTYGLQVRVANN</sequence>
<comment type="caution">
    <text evidence="1">The sequence shown here is derived from an EMBL/GenBank/DDBJ whole genome shotgun (WGS) entry which is preliminary data.</text>
</comment>
<evidence type="ECO:0000313" key="2">
    <source>
        <dbReference type="Proteomes" id="UP000592820"/>
    </source>
</evidence>
<name>A0A7W8L422_9BURK</name>
<dbReference type="RefSeq" id="WP_221313928.1">
    <property type="nucleotide sequence ID" value="NZ_JACHDE010000002.1"/>
</dbReference>
<dbReference type="AlphaFoldDB" id="A0A7W8L422"/>
<organism evidence="1 2">
    <name type="scientific">Paraburkholderia youngii</name>
    <dbReference type="NCBI Taxonomy" id="2782701"/>
    <lineage>
        <taxon>Bacteria</taxon>
        <taxon>Pseudomonadati</taxon>
        <taxon>Pseudomonadota</taxon>
        <taxon>Betaproteobacteria</taxon>
        <taxon>Burkholderiales</taxon>
        <taxon>Burkholderiaceae</taxon>
        <taxon>Paraburkholderia</taxon>
    </lineage>
</organism>
<dbReference type="Proteomes" id="UP000592820">
    <property type="component" value="Unassembled WGS sequence"/>
</dbReference>
<proteinExistence type="predicted"/>